<dbReference type="PANTHER" id="PTHR12558:SF13">
    <property type="entry name" value="CELL DIVISION CYCLE PROTEIN 27 HOMOLOG"/>
    <property type="match status" value="1"/>
</dbReference>
<dbReference type="Gene3D" id="1.25.40.10">
    <property type="entry name" value="Tetratricopeptide repeat domain"/>
    <property type="match status" value="4"/>
</dbReference>
<dbReference type="SUPFAM" id="SSF48452">
    <property type="entry name" value="TPR-like"/>
    <property type="match status" value="3"/>
</dbReference>
<feature type="chain" id="PRO_5046870581" evidence="8">
    <location>
        <begin position="27"/>
        <end position="1237"/>
    </location>
</feature>
<dbReference type="PANTHER" id="PTHR12558">
    <property type="entry name" value="CELL DIVISION CYCLE 16,23,27"/>
    <property type="match status" value="1"/>
</dbReference>
<organism evidence="10 11">
    <name type="scientific">Stutzerimonas tarimensis</name>
    <dbReference type="NCBI Taxonomy" id="1507735"/>
    <lineage>
        <taxon>Bacteria</taxon>
        <taxon>Pseudomonadati</taxon>
        <taxon>Pseudomonadota</taxon>
        <taxon>Gammaproteobacteria</taxon>
        <taxon>Pseudomonadales</taxon>
        <taxon>Pseudomonadaceae</taxon>
        <taxon>Stutzerimonas</taxon>
    </lineage>
</organism>
<protein>
    <submittedName>
        <fullName evidence="10">Cellulose synthase subunit BcsC-related outer membrane protein</fullName>
    </submittedName>
</protein>
<keyword evidence="6" id="KW-0135">Cellulose biosynthesis</keyword>
<evidence type="ECO:0000256" key="2">
    <source>
        <dbReference type="ARBA" id="ARBA00005186"/>
    </source>
</evidence>
<dbReference type="PROSITE" id="PS50005">
    <property type="entry name" value="TPR"/>
    <property type="match status" value="2"/>
</dbReference>
<keyword evidence="3 8" id="KW-0732">Signal</keyword>
<evidence type="ECO:0000256" key="4">
    <source>
        <dbReference type="ARBA" id="ARBA00022737"/>
    </source>
</evidence>
<keyword evidence="5 7" id="KW-0802">TPR repeat</keyword>
<dbReference type="RefSeq" id="WP_386365399.1">
    <property type="nucleotide sequence ID" value="NZ_JBHRXZ010000022.1"/>
</dbReference>
<dbReference type="Pfam" id="PF05420">
    <property type="entry name" value="BCSC_C"/>
    <property type="match status" value="1"/>
</dbReference>
<reference evidence="11" key="1">
    <citation type="journal article" date="2019" name="Int. J. Syst. Evol. Microbiol.">
        <title>The Global Catalogue of Microorganisms (GCM) 10K type strain sequencing project: providing services to taxonomists for standard genome sequencing and annotation.</title>
        <authorList>
            <consortium name="The Broad Institute Genomics Platform"/>
            <consortium name="The Broad Institute Genome Sequencing Center for Infectious Disease"/>
            <person name="Wu L."/>
            <person name="Ma J."/>
        </authorList>
    </citation>
    <scope>NUCLEOTIDE SEQUENCE [LARGE SCALE GENOMIC DNA]</scope>
    <source>
        <strain evidence="11">KCTC 42447</strain>
    </source>
</reference>
<dbReference type="Proteomes" id="UP001595630">
    <property type="component" value="Unassembled WGS sequence"/>
</dbReference>
<accession>A0ABV7T8R2</accession>
<dbReference type="InterPro" id="IPR003921">
    <property type="entry name" value="Cell_synth_C"/>
</dbReference>
<dbReference type="PRINTS" id="PR01441">
    <property type="entry name" value="CELLSNTHASEC"/>
</dbReference>
<evidence type="ECO:0000313" key="10">
    <source>
        <dbReference type="EMBL" id="MFC3608662.1"/>
    </source>
</evidence>
<sequence>MTNGTMKKLPLALYLMSAVAAPSAMAADVRGTDLSALLEQAEFWEARNRPDLARESLEWAQTVQPDSERVLYRLGLASLSDDEAATRRWLQRLREIHPQSQGVAYLEQALAHQGLDRRQVEPIRELASRGDTEEAAQAYRALFAGSLPPPDLAQEYYQTLAGQENTWDEARQGLEQLVRLQPNKLSTRLALARTLSYRESTRRQAIDMLAGLDTQVPGLRAEWRQALLWLDASKADEALFARYVSVAPEDTEVAERFAEALAAKRVSPSDRARLAGYAALEQGRIDAAMASFLQAVRLEPRDAEAWGGLGIAKLRQHNYQSAEQNLHQAITLAPAQRTKWADALADAQFFQQIEQVELARDDGRLETAADMARRMAQGPARHVRTARLMEAEILLRQGQPAEAELLFRDVLASAPGDESALLGLYGSLQRQARHGEAQRLLADHPRLDPARLAEVRTVEALELSNRADRLRRDGDLDAAARLLGEAARLAPDNAWVRLARARHYASLDETEQARRQIAPLEQAADDPEAWHVASLFAVDERRWKDADALLGRIPATLRDAPDHRALAQRVAIGQRIDAALDSRGRGDRQATQEALSALRQLQPDDLASRGEIALALAQLGDAEGALVRVRSDLEEPAPEDAAGFLPHLSVLVMTGQLNEASSLMHSIERGSDLAPDGRQALRALRNGMVVAQADQMRNSGDLPGAEAALEASLAETPEDDLLLLALARVYEAKLRTHDAAGIYARVLQRSPDNPDALHGAVNIALANRDPEQAARLLADSGSVLDDRTSLFLSARVAEARGEYRRAIALLESARDAQQLPRPGLLPVNLPVEELLRHNLDRQDTRQPSAGAMPGLTPGMAGTTQASDLGRDIERMLDSLQERTATRLQAGLGIRKRSGDSGLSELTEISAPLQASLVPLEQGRLELSVTPVRLDAGRTRGGDARLYGSQALLANPEAAGRRSQDDSGVGLEVGYTTDAFSADLGSTPLGFEKTSVVGGLEWTTRVDDRSGLTFGLERRAVTDSLLAYAGARDPISGRSWGGVTRTGASLQYAWDNQTAGFYLGGGYNHYRGDGVENNSSTGVNAGVYTRPIRGPLHELQTGIAVSWMSYDKYQGGFTLGHGGYFSPSNFVAVSLPIQYSGRSDPWRLKAHIAPGYQSFRESSADFFPGDAALQAQLMAGNAIQARYASNKDSGLALGAGASLEYRLGNSARLGAALGYDSFGDFSERSALLYLAYSL</sequence>
<evidence type="ECO:0000256" key="3">
    <source>
        <dbReference type="ARBA" id="ARBA00022729"/>
    </source>
</evidence>
<dbReference type="Pfam" id="PF14559">
    <property type="entry name" value="TPR_19"/>
    <property type="match status" value="2"/>
</dbReference>
<name>A0ABV7T8R2_9GAMM</name>
<keyword evidence="11" id="KW-1185">Reference proteome</keyword>
<comment type="pathway">
    <text evidence="2">Glycan metabolism; bacterial cellulose biosynthesis.</text>
</comment>
<dbReference type="InterPro" id="IPR019734">
    <property type="entry name" value="TPR_rpt"/>
</dbReference>
<evidence type="ECO:0000256" key="8">
    <source>
        <dbReference type="SAM" id="SignalP"/>
    </source>
</evidence>
<dbReference type="InterPro" id="IPR011990">
    <property type="entry name" value="TPR-like_helical_dom_sf"/>
</dbReference>
<dbReference type="Pfam" id="PF13432">
    <property type="entry name" value="TPR_16"/>
    <property type="match status" value="2"/>
</dbReference>
<keyword evidence="4" id="KW-0677">Repeat</keyword>
<gene>
    <name evidence="10" type="ORF">ACFOMF_12810</name>
</gene>
<evidence type="ECO:0000256" key="1">
    <source>
        <dbReference type="ARBA" id="ARBA00003476"/>
    </source>
</evidence>
<evidence type="ECO:0000256" key="6">
    <source>
        <dbReference type="ARBA" id="ARBA00022916"/>
    </source>
</evidence>
<proteinExistence type="predicted"/>
<evidence type="ECO:0000313" key="11">
    <source>
        <dbReference type="Proteomes" id="UP001595630"/>
    </source>
</evidence>
<comment type="function">
    <text evidence="1">Required for maximal bacterial cellulose synthesis.</text>
</comment>
<comment type="caution">
    <text evidence="10">The sequence shown here is derived from an EMBL/GenBank/DDBJ whole genome shotgun (WGS) entry which is preliminary data.</text>
</comment>
<feature type="domain" description="Cellulose synthase operon C C-terminal" evidence="9">
    <location>
        <begin position="903"/>
        <end position="1236"/>
    </location>
</feature>
<feature type="signal peptide" evidence="8">
    <location>
        <begin position="1"/>
        <end position="26"/>
    </location>
</feature>
<feature type="repeat" description="TPR" evidence="7">
    <location>
        <begin position="269"/>
        <end position="302"/>
    </location>
</feature>
<feature type="repeat" description="TPR" evidence="7">
    <location>
        <begin position="303"/>
        <end position="336"/>
    </location>
</feature>
<dbReference type="InterPro" id="IPR008410">
    <property type="entry name" value="BCSC_C"/>
</dbReference>
<evidence type="ECO:0000259" key="9">
    <source>
        <dbReference type="Pfam" id="PF05420"/>
    </source>
</evidence>
<evidence type="ECO:0000256" key="5">
    <source>
        <dbReference type="ARBA" id="ARBA00022803"/>
    </source>
</evidence>
<evidence type="ECO:0000256" key="7">
    <source>
        <dbReference type="PROSITE-ProRule" id="PRU00339"/>
    </source>
</evidence>
<dbReference type="SMART" id="SM00028">
    <property type="entry name" value="TPR"/>
    <property type="match status" value="6"/>
</dbReference>
<dbReference type="EMBL" id="JBHRXZ010000022">
    <property type="protein sequence ID" value="MFC3608662.1"/>
    <property type="molecule type" value="Genomic_DNA"/>
</dbReference>